<sequence length="165" mass="17727">MSSRRDTIVVAAPLNGSLSTNTNLACDFESAISTLSSFSTSGSSDLSGILKADQTRTKTSPFAAAVSSPNISIATNEIGFEVEAEVVDVAAADSTTVHYTGVIPNVNVDVNTNANTSNALYRLIERDRLRDCDCDRNRLHFFPSILANASPMRRGKRDTIGRGRR</sequence>
<protein>
    <submittedName>
        <fullName evidence="1">Uncharacterized protein</fullName>
    </submittedName>
</protein>
<evidence type="ECO:0000313" key="2">
    <source>
        <dbReference type="Proteomes" id="UP001161757"/>
    </source>
</evidence>
<dbReference type="EMBL" id="JAJGCB010000009">
    <property type="protein sequence ID" value="KAJ8991114.1"/>
    <property type="molecule type" value="Genomic_DNA"/>
</dbReference>
<dbReference type="Proteomes" id="UP001161757">
    <property type="component" value="Unassembled WGS sequence"/>
</dbReference>
<name>A0AAN6EU18_EXODE</name>
<dbReference type="AlphaFoldDB" id="A0AAN6EU18"/>
<reference evidence="1" key="1">
    <citation type="submission" date="2023-01" db="EMBL/GenBank/DDBJ databases">
        <title>Exophiala dermititidis isolated from Cystic Fibrosis Patient.</title>
        <authorList>
            <person name="Kurbessoian T."/>
            <person name="Crocker A."/>
            <person name="Murante D."/>
            <person name="Hogan D.A."/>
            <person name="Stajich J.E."/>
        </authorList>
    </citation>
    <scope>NUCLEOTIDE SEQUENCE</scope>
    <source>
        <strain evidence="1">Ex8</strain>
    </source>
</reference>
<accession>A0AAN6EU18</accession>
<comment type="caution">
    <text evidence="1">The sequence shown here is derived from an EMBL/GenBank/DDBJ whole genome shotgun (WGS) entry which is preliminary data.</text>
</comment>
<organism evidence="1 2">
    <name type="scientific">Exophiala dermatitidis</name>
    <name type="common">Black yeast-like fungus</name>
    <name type="synonym">Wangiella dermatitidis</name>
    <dbReference type="NCBI Taxonomy" id="5970"/>
    <lineage>
        <taxon>Eukaryota</taxon>
        <taxon>Fungi</taxon>
        <taxon>Dikarya</taxon>
        <taxon>Ascomycota</taxon>
        <taxon>Pezizomycotina</taxon>
        <taxon>Eurotiomycetes</taxon>
        <taxon>Chaetothyriomycetidae</taxon>
        <taxon>Chaetothyriales</taxon>
        <taxon>Herpotrichiellaceae</taxon>
        <taxon>Exophiala</taxon>
    </lineage>
</organism>
<proteinExistence type="predicted"/>
<evidence type="ECO:0000313" key="1">
    <source>
        <dbReference type="EMBL" id="KAJ8991114.1"/>
    </source>
</evidence>
<gene>
    <name evidence="1" type="ORF">HRR80_005168</name>
</gene>